<dbReference type="InterPro" id="IPR053260">
    <property type="entry name" value="hnRNP"/>
</dbReference>
<feature type="signal peptide" evidence="2">
    <location>
        <begin position="1"/>
        <end position="19"/>
    </location>
</feature>
<reference evidence="4 5" key="1">
    <citation type="submission" date="2018-11" db="EMBL/GenBank/DDBJ databases">
        <authorList>
            <consortium name="Pathogen Informatics"/>
        </authorList>
    </citation>
    <scope>NUCLEOTIDE SEQUENCE [LARGE SCALE GENOMIC DNA]</scope>
</reference>
<dbReference type="SUPFAM" id="SSF54928">
    <property type="entry name" value="RNA-binding domain, RBD"/>
    <property type="match status" value="1"/>
</dbReference>
<dbReference type="Gene3D" id="3.30.70.330">
    <property type="match status" value="1"/>
</dbReference>
<accession>A0A3P6QWK6</accession>
<sequence>MLILASLFLLFDQPVPDYSRYTISLGLFTTLKFTTIFPRSGNKVKQNVKQNATPHRICLQSLPPEITEGSLHEYFSKFGIVKDVGLLMEVICLGRGFVVFHDSDAVSKVMEAQPHKLKGKRITVSCTEEAEPTDHG</sequence>
<dbReference type="OrthoDB" id="439808at2759"/>
<dbReference type="InterPro" id="IPR012677">
    <property type="entry name" value="Nucleotide-bd_a/b_plait_sf"/>
</dbReference>
<evidence type="ECO:0000256" key="2">
    <source>
        <dbReference type="SAM" id="SignalP"/>
    </source>
</evidence>
<evidence type="ECO:0000259" key="3">
    <source>
        <dbReference type="PROSITE" id="PS50102"/>
    </source>
</evidence>
<dbReference type="GO" id="GO:0003723">
    <property type="term" value="F:RNA binding"/>
    <property type="evidence" value="ECO:0007669"/>
    <property type="project" value="UniProtKB-UniRule"/>
</dbReference>
<dbReference type="PANTHER" id="PTHR48035">
    <property type="entry name" value="HETEROGENEOUS NUCLEAR RIBONUCLEOPROTEIN 1"/>
    <property type="match status" value="1"/>
</dbReference>
<keyword evidence="1" id="KW-0694">RNA-binding</keyword>
<evidence type="ECO:0000256" key="1">
    <source>
        <dbReference type="PROSITE-ProRule" id="PRU00176"/>
    </source>
</evidence>
<dbReference type="SMART" id="SM00360">
    <property type="entry name" value="RRM"/>
    <property type="match status" value="1"/>
</dbReference>
<dbReference type="InterPro" id="IPR000504">
    <property type="entry name" value="RRM_dom"/>
</dbReference>
<dbReference type="AlphaFoldDB" id="A0A3P6QWK6"/>
<dbReference type="Pfam" id="PF00076">
    <property type="entry name" value="RRM_1"/>
    <property type="match status" value="1"/>
</dbReference>
<evidence type="ECO:0000313" key="4">
    <source>
        <dbReference type="EMBL" id="VDK50497.1"/>
    </source>
</evidence>
<dbReference type="InterPro" id="IPR035979">
    <property type="entry name" value="RBD_domain_sf"/>
</dbReference>
<proteinExistence type="predicted"/>
<feature type="chain" id="PRO_5018223729" description="RRM domain-containing protein" evidence="2">
    <location>
        <begin position="20"/>
        <end position="136"/>
    </location>
</feature>
<evidence type="ECO:0000313" key="5">
    <source>
        <dbReference type="Proteomes" id="UP000281553"/>
    </source>
</evidence>
<dbReference type="Proteomes" id="UP000281553">
    <property type="component" value="Unassembled WGS sequence"/>
</dbReference>
<organism evidence="4 5">
    <name type="scientific">Dibothriocephalus latus</name>
    <name type="common">Fish tapeworm</name>
    <name type="synonym">Diphyllobothrium latum</name>
    <dbReference type="NCBI Taxonomy" id="60516"/>
    <lineage>
        <taxon>Eukaryota</taxon>
        <taxon>Metazoa</taxon>
        <taxon>Spiralia</taxon>
        <taxon>Lophotrochozoa</taxon>
        <taxon>Platyhelminthes</taxon>
        <taxon>Cestoda</taxon>
        <taxon>Eucestoda</taxon>
        <taxon>Diphyllobothriidea</taxon>
        <taxon>Diphyllobothriidae</taxon>
        <taxon>Dibothriocephalus</taxon>
    </lineage>
</organism>
<feature type="domain" description="RRM" evidence="3">
    <location>
        <begin position="55"/>
        <end position="129"/>
    </location>
</feature>
<gene>
    <name evidence="4" type="ORF">DILT_LOCUS1791</name>
</gene>
<keyword evidence="5" id="KW-1185">Reference proteome</keyword>
<dbReference type="EMBL" id="UYRU01014758">
    <property type="protein sequence ID" value="VDK50497.1"/>
    <property type="molecule type" value="Genomic_DNA"/>
</dbReference>
<name>A0A3P6QWK6_DIBLA</name>
<keyword evidence="2" id="KW-0732">Signal</keyword>
<dbReference type="PANTHER" id="PTHR48035:SF2">
    <property type="entry name" value="RNA-BINDING REGION RNP-1 DOMAIN-CONTAINING PROTEIN"/>
    <property type="match status" value="1"/>
</dbReference>
<dbReference type="PROSITE" id="PS50102">
    <property type="entry name" value="RRM"/>
    <property type="match status" value="1"/>
</dbReference>
<protein>
    <recommendedName>
        <fullName evidence="3">RRM domain-containing protein</fullName>
    </recommendedName>
</protein>